<dbReference type="SUPFAM" id="SSF49452">
    <property type="entry name" value="Starch-binding domain-like"/>
    <property type="match status" value="1"/>
</dbReference>
<evidence type="ECO:0000313" key="5">
    <source>
        <dbReference type="Proteomes" id="UP001055712"/>
    </source>
</evidence>
<sequence>MPAAAAAAATPVALTVEGCTLQHGEQLRLAGSSEELGGWSFTAALQLAAASNTNGTASWAAELSLAPGRHQCKLVVVGPDGSLQWEGGRHRTLIIPRLPVPAASQGPAGAAPARLQVTCRFGETASTALTRAPKKVKAAADLEAMASRAATLMQRKQQLTSRVTQLERDVRSSHERLTSKRATVAGHLESAQIARSKLKGLLDAQLALEPPAASAASSAASAPQSTASAAPLAAVPTPAALVPAAAAAAEGMAPTTILDGGVAASHGPSAAALAAPPDVAPASAPSSAVTGTAHFATRVESVASGSRQQKDERAVARGDGAVLHLLPDGATFFRFNTDAKQPSAAELAWQRLAAQLPAQAAAGLAARVGRMQQLSGETYVSKSGSAGASMPVGSLPAAAQANAVGSFPAAGARWLKVKQAEMQGQATAHTARSKSLDVTQRGSLPVAAAWLVGQSVLGSAASLWPMLGGPSLAPSALRLCAASAERLASGLNAAAAALRSN</sequence>
<feature type="region of interest" description="Disordered" evidence="2">
    <location>
        <begin position="267"/>
        <end position="286"/>
    </location>
</feature>
<dbReference type="EMBL" id="SIDB01000011">
    <property type="protein sequence ID" value="KAI3426135.1"/>
    <property type="molecule type" value="Genomic_DNA"/>
</dbReference>
<keyword evidence="5" id="KW-1185">Reference proteome</keyword>
<comment type="caution">
    <text evidence="4">The sequence shown here is derived from an EMBL/GenBank/DDBJ whole genome shotgun (WGS) entry which is preliminary data.</text>
</comment>
<feature type="coiled-coil region" evidence="1">
    <location>
        <begin position="142"/>
        <end position="176"/>
    </location>
</feature>
<protein>
    <recommendedName>
        <fullName evidence="3">CBM20 domain-containing protein</fullName>
    </recommendedName>
</protein>
<dbReference type="InterPro" id="IPR002044">
    <property type="entry name" value="CBM20"/>
</dbReference>
<dbReference type="InterPro" id="IPR013784">
    <property type="entry name" value="Carb-bd-like_fold"/>
</dbReference>
<evidence type="ECO:0000259" key="3">
    <source>
        <dbReference type="PROSITE" id="PS51166"/>
    </source>
</evidence>
<evidence type="ECO:0000256" key="1">
    <source>
        <dbReference type="SAM" id="Coils"/>
    </source>
</evidence>
<dbReference type="AlphaFoldDB" id="A0A9D4YTY7"/>
<reference evidence="4" key="1">
    <citation type="journal article" date="2019" name="Plant J.">
        <title>Chlorella vulgaris genome assembly and annotation reveals the molecular basis for metabolic acclimation to high light conditions.</title>
        <authorList>
            <person name="Cecchin M."/>
            <person name="Marcolungo L."/>
            <person name="Rossato M."/>
            <person name="Girolomoni L."/>
            <person name="Cosentino E."/>
            <person name="Cuine S."/>
            <person name="Li-Beisson Y."/>
            <person name="Delledonne M."/>
            <person name="Ballottari M."/>
        </authorList>
    </citation>
    <scope>NUCLEOTIDE SEQUENCE</scope>
    <source>
        <strain evidence="4">211/11P</strain>
    </source>
</reference>
<accession>A0A9D4YTY7</accession>
<reference evidence="4" key="2">
    <citation type="submission" date="2020-11" db="EMBL/GenBank/DDBJ databases">
        <authorList>
            <person name="Cecchin M."/>
            <person name="Marcolungo L."/>
            <person name="Rossato M."/>
            <person name="Girolomoni L."/>
            <person name="Cosentino E."/>
            <person name="Cuine S."/>
            <person name="Li-Beisson Y."/>
            <person name="Delledonne M."/>
            <person name="Ballottari M."/>
        </authorList>
    </citation>
    <scope>NUCLEOTIDE SEQUENCE</scope>
    <source>
        <strain evidence="4">211/11P</strain>
        <tissue evidence="4">Whole cell</tissue>
    </source>
</reference>
<keyword evidence="1" id="KW-0175">Coiled coil</keyword>
<dbReference type="InterPro" id="IPR013783">
    <property type="entry name" value="Ig-like_fold"/>
</dbReference>
<dbReference type="GO" id="GO:2001070">
    <property type="term" value="F:starch binding"/>
    <property type="evidence" value="ECO:0007669"/>
    <property type="project" value="InterPro"/>
</dbReference>
<evidence type="ECO:0000313" key="4">
    <source>
        <dbReference type="EMBL" id="KAI3426135.1"/>
    </source>
</evidence>
<evidence type="ECO:0000256" key="2">
    <source>
        <dbReference type="SAM" id="MobiDB-lite"/>
    </source>
</evidence>
<proteinExistence type="predicted"/>
<dbReference type="Proteomes" id="UP001055712">
    <property type="component" value="Unassembled WGS sequence"/>
</dbReference>
<organism evidence="4 5">
    <name type="scientific">Chlorella vulgaris</name>
    <name type="common">Green alga</name>
    <dbReference type="NCBI Taxonomy" id="3077"/>
    <lineage>
        <taxon>Eukaryota</taxon>
        <taxon>Viridiplantae</taxon>
        <taxon>Chlorophyta</taxon>
        <taxon>core chlorophytes</taxon>
        <taxon>Trebouxiophyceae</taxon>
        <taxon>Chlorellales</taxon>
        <taxon>Chlorellaceae</taxon>
        <taxon>Chlorella clade</taxon>
        <taxon>Chlorella</taxon>
    </lineage>
</organism>
<dbReference type="Pfam" id="PF00686">
    <property type="entry name" value="CBM_20"/>
    <property type="match status" value="1"/>
</dbReference>
<dbReference type="PROSITE" id="PS51166">
    <property type="entry name" value="CBM20"/>
    <property type="match status" value="1"/>
</dbReference>
<name>A0A9D4YTY7_CHLVU</name>
<gene>
    <name evidence="4" type="ORF">D9Q98_008514</name>
</gene>
<dbReference type="Gene3D" id="2.60.40.10">
    <property type="entry name" value="Immunoglobulins"/>
    <property type="match status" value="1"/>
</dbReference>
<dbReference type="SMART" id="SM01065">
    <property type="entry name" value="CBM_2"/>
    <property type="match status" value="1"/>
</dbReference>
<dbReference type="OrthoDB" id="6123450at2759"/>
<feature type="domain" description="CBM20" evidence="3">
    <location>
        <begin position="4"/>
        <end position="117"/>
    </location>
</feature>